<evidence type="ECO:0000313" key="2">
    <source>
        <dbReference type="EMBL" id="BCJ98078.1"/>
    </source>
</evidence>
<protein>
    <recommendedName>
        <fullName evidence="1">HTH cro/C1-type domain-containing protein</fullName>
    </recommendedName>
</protein>
<proteinExistence type="predicted"/>
<dbReference type="PROSITE" id="PS50943">
    <property type="entry name" value="HTH_CROC1"/>
    <property type="match status" value="1"/>
</dbReference>
<dbReference type="RefSeq" id="WP_185258432.1">
    <property type="nucleotide sequence ID" value="NZ_AP023368.1"/>
</dbReference>
<dbReference type="AlphaFoldDB" id="A0A7I8DHV1"/>
<gene>
    <name evidence="2" type="ORF">bsdcttw_11190</name>
</gene>
<sequence length="128" mass="14830">MDVNKRIKTLRKDYLNLTQEQFSDAISISRANLGSIEVGRINVTDRVIQDVCREFNVNEEWLRSGIGNPIIEMSRDDELAAWTGAVLNPNNNNEFMKKFVHMLSKLKEEDWKVLEKMALLMAEENKES</sequence>
<dbReference type="Pfam" id="PF01381">
    <property type="entry name" value="HTH_3"/>
    <property type="match status" value="1"/>
</dbReference>
<dbReference type="GO" id="GO:0003677">
    <property type="term" value="F:DNA binding"/>
    <property type="evidence" value="ECO:0007669"/>
    <property type="project" value="InterPro"/>
</dbReference>
<accession>A0A7I8DHV1</accession>
<dbReference type="KEGG" id="acht:bsdcttw_11190"/>
<reference evidence="2 3" key="1">
    <citation type="submission" date="2020-08" db="EMBL/GenBank/DDBJ databases">
        <title>Draft genome sequencing of an Anaerocolumna strain isolated from anoxic soil subjected to BSD treatment.</title>
        <authorList>
            <person name="Uek A."/>
            <person name="Tonouchi A."/>
        </authorList>
    </citation>
    <scope>NUCLEOTIDE SEQUENCE [LARGE SCALE GENOMIC DNA]</scope>
    <source>
        <strain evidence="2 3">CTTW</strain>
    </source>
</reference>
<evidence type="ECO:0000259" key="1">
    <source>
        <dbReference type="PROSITE" id="PS50943"/>
    </source>
</evidence>
<keyword evidence="3" id="KW-1185">Reference proteome</keyword>
<dbReference type="Proteomes" id="UP000515703">
    <property type="component" value="Chromosome"/>
</dbReference>
<evidence type="ECO:0000313" key="3">
    <source>
        <dbReference type="Proteomes" id="UP000515703"/>
    </source>
</evidence>
<dbReference type="EMBL" id="AP023368">
    <property type="protein sequence ID" value="BCJ98078.1"/>
    <property type="molecule type" value="Genomic_DNA"/>
</dbReference>
<dbReference type="InterPro" id="IPR010982">
    <property type="entry name" value="Lambda_DNA-bd_dom_sf"/>
</dbReference>
<dbReference type="SUPFAM" id="SSF47413">
    <property type="entry name" value="lambda repressor-like DNA-binding domains"/>
    <property type="match status" value="1"/>
</dbReference>
<organism evidence="2 3">
    <name type="scientific">Anaerocolumna chitinilytica</name>
    <dbReference type="NCBI Taxonomy" id="1727145"/>
    <lineage>
        <taxon>Bacteria</taxon>
        <taxon>Bacillati</taxon>
        <taxon>Bacillota</taxon>
        <taxon>Clostridia</taxon>
        <taxon>Lachnospirales</taxon>
        <taxon>Lachnospiraceae</taxon>
        <taxon>Anaerocolumna</taxon>
    </lineage>
</organism>
<feature type="domain" description="HTH cro/C1-type" evidence="1">
    <location>
        <begin position="7"/>
        <end position="62"/>
    </location>
</feature>
<name>A0A7I8DHV1_9FIRM</name>
<dbReference type="InterPro" id="IPR001387">
    <property type="entry name" value="Cro/C1-type_HTH"/>
</dbReference>
<dbReference type="CDD" id="cd00093">
    <property type="entry name" value="HTH_XRE"/>
    <property type="match status" value="1"/>
</dbReference>
<dbReference type="SMART" id="SM00530">
    <property type="entry name" value="HTH_XRE"/>
    <property type="match status" value="1"/>
</dbReference>
<reference evidence="2 3" key="2">
    <citation type="submission" date="2020-08" db="EMBL/GenBank/DDBJ databases">
        <authorList>
            <person name="Ueki A."/>
            <person name="Tonouchi A."/>
        </authorList>
    </citation>
    <scope>NUCLEOTIDE SEQUENCE [LARGE SCALE GENOMIC DNA]</scope>
    <source>
        <strain evidence="2 3">CTTW</strain>
    </source>
</reference>
<dbReference type="Gene3D" id="1.10.260.40">
    <property type="entry name" value="lambda repressor-like DNA-binding domains"/>
    <property type="match status" value="1"/>
</dbReference>